<accession>A0A4Y3IQY0</accession>
<dbReference type="Proteomes" id="UP000318242">
    <property type="component" value="Unassembled WGS sequence"/>
</dbReference>
<organism evidence="2 3">
    <name type="scientific">Vibrio comitans NBRC 102076</name>
    <dbReference type="NCBI Taxonomy" id="1219078"/>
    <lineage>
        <taxon>Bacteria</taxon>
        <taxon>Pseudomonadati</taxon>
        <taxon>Pseudomonadota</taxon>
        <taxon>Gammaproteobacteria</taxon>
        <taxon>Vibrionales</taxon>
        <taxon>Vibrionaceae</taxon>
        <taxon>Vibrio</taxon>
    </lineage>
</organism>
<evidence type="ECO:0000313" key="2">
    <source>
        <dbReference type="EMBL" id="GEA61542.1"/>
    </source>
</evidence>
<sequence length="77" mass="8524">MKKVIALSTLVFSMISGSVFAVETPTQYEPVAQRGVIVKHESVSTQYEPVAQRGAIVKYDADHDRAKQQSWNSGVTR</sequence>
<evidence type="ECO:0000256" key="1">
    <source>
        <dbReference type="SAM" id="SignalP"/>
    </source>
</evidence>
<name>A0A4Y3IQY0_9VIBR</name>
<proteinExistence type="predicted"/>
<keyword evidence="3" id="KW-1185">Reference proteome</keyword>
<feature type="chain" id="PRO_5021498185" evidence="1">
    <location>
        <begin position="22"/>
        <end position="77"/>
    </location>
</feature>
<keyword evidence="1" id="KW-0732">Signal</keyword>
<dbReference type="EMBL" id="BJLH01000012">
    <property type="protein sequence ID" value="GEA61542.1"/>
    <property type="molecule type" value="Genomic_DNA"/>
</dbReference>
<evidence type="ECO:0000313" key="3">
    <source>
        <dbReference type="Proteomes" id="UP000318242"/>
    </source>
</evidence>
<gene>
    <name evidence="2" type="ORF">VCO01S_27350</name>
</gene>
<comment type="caution">
    <text evidence="2">The sequence shown here is derived from an EMBL/GenBank/DDBJ whole genome shotgun (WGS) entry which is preliminary data.</text>
</comment>
<dbReference type="AlphaFoldDB" id="A0A4Y3IQY0"/>
<protein>
    <submittedName>
        <fullName evidence="2">Uncharacterized protein</fullName>
    </submittedName>
</protein>
<reference evidence="2 3" key="1">
    <citation type="submission" date="2019-06" db="EMBL/GenBank/DDBJ databases">
        <title>Whole genome shotgun sequence of Vibrio comitans NBRC 102076.</title>
        <authorList>
            <person name="Hosoyama A."/>
            <person name="Uohara A."/>
            <person name="Ohji S."/>
            <person name="Ichikawa N."/>
        </authorList>
    </citation>
    <scope>NUCLEOTIDE SEQUENCE [LARGE SCALE GENOMIC DNA]</scope>
    <source>
        <strain evidence="2 3">NBRC 102076</strain>
    </source>
</reference>
<dbReference type="RefSeq" id="WP_141271904.1">
    <property type="nucleotide sequence ID" value="NZ_BJLH01000012.1"/>
</dbReference>
<feature type="signal peptide" evidence="1">
    <location>
        <begin position="1"/>
        <end position="21"/>
    </location>
</feature>